<evidence type="ECO:0008006" key="4">
    <source>
        <dbReference type="Google" id="ProtNLM"/>
    </source>
</evidence>
<evidence type="ECO:0000256" key="1">
    <source>
        <dbReference type="SAM" id="SignalP"/>
    </source>
</evidence>
<organism evidence="2 3">
    <name type="scientific">Piloderma croceum (strain F 1598)</name>
    <dbReference type="NCBI Taxonomy" id="765440"/>
    <lineage>
        <taxon>Eukaryota</taxon>
        <taxon>Fungi</taxon>
        <taxon>Dikarya</taxon>
        <taxon>Basidiomycota</taxon>
        <taxon>Agaricomycotina</taxon>
        <taxon>Agaricomycetes</taxon>
        <taxon>Agaricomycetidae</taxon>
        <taxon>Atheliales</taxon>
        <taxon>Atheliaceae</taxon>
        <taxon>Piloderma</taxon>
    </lineage>
</organism>
<proteinExistence type="predicted"/>
<evidence type="ECO:0000313" key="2">
    <source>
        <dbReference type="EMBL" id="KIM88336.1"/>
    </source>
</evidence>
<keyword evidence="1" id="KW-0732">Signal</keyword>
<reference evidence="2 3" key="1">
    <citation type="submission" date="2014-04" db="EMBL/GenBank/DDBJ databases">
        <authorList>
            <consortium name="DOE Joint Genome Institute"/>
            <person name="Kuo A."/>
            <person name="Tarkka M."/>
            <person name="Buscot F."/>
            <person name="Kohler A."/>
            <person name="Nagy L.G."/>
            <person name="Floudas D."/>
            <person name="Copeland A."/>
            <person name="Barry K.W."/>
            <person name="Cichocki N."/>
            <person name="Veneault-Fourrey C."/>
            <person name="LaButti K."/>
            <person name="Lindquist E.A."/>
            <person name="Lipzen A."/>
            <person name="Lundell T."/>
            <person name="Morin E."/>
            <person name="Murat C."/>
            <person name="Sun H."/>
            <person name="Tunlid A."/>
            <person name="Henrissat B."/>
            <person name="Grigoriev I.V."/>
            <person name="Hibbett D.S."/>
            <person name="Martin F."/>
            <person name="Nordberg H.P."/>
            <person name="Cantor M.N."/>
            <person name="Hua S.X."/>
        </authorList>
    </citation>
    <scope>NUCLEOTIDE SEQUENCE [LARGE SCALE GENOMIC DNA]</scope>
    <source>
        <strain evidence="2 3">F 1598</strain>
    </source>
</reference>
<dbReference type="AlphaFoldDB" id="A0A0C3GCG6"/>
<evidence type="ECO:0000313" key="3">
    <source>
        <dbReference type="Proteomes" id="UP000054166"/>
    </source>
</evidence>
<reference evidence="3" key="2">
    <citation type="submission" date="2015-01" db="EMBL/GenBank/DDBJ databases">
        <title>Evolutionary Origins and Diversification of the Mycorrhizal Mutualists.</title>
        <authorList>
            <consortium name="DOE Joint Genome Institute"/>
            <consortium name="Mycorrhizal Genomics Consortium"/>
            <person name="Kohler A."/>
            <person name="Kuo A."/>
            <person name="Nagy L.G."/>
            <person name="Floudas D."/>
            <person name="Copeland A."/>
            <person name="Barry K.W."/>
            <person name="Cichocki N."/>
            <person name="Veneault-Fourrey C."/>
            <person name="LaButti K."/>
            <person name="Lindquist E.A."/>
            <person name="Lipzen A."/>
            <person name="Lundell T."/>
            <person name="Morin E."/>
            <person name="Murat C."/>
            <person name="Riley R."/>
            <person name="Ohm R."/>
            <person name="Sun H."/>
            <person name="Tunlid A."/>
            <person name="Henrissat B."/>
            <person name="Grigoriev I.V."/>
            <person name="Hibbett D.S."/>
            <person name="Martin F."/>
        </authorList>
    </citation>
    <scope>NUCLEOTIDE SEQUENCE [LARGE SCALE GENOMIC DNA]</scope>
    <source>
        <strain evidence="3">F 1598</strain>
    </source>
</reference>
<name>A0A0C3GCG6_PILCF</name>
<feature type="signal peptide" evidence="1">
    <location>
        <begin position="1"/>
        <end position="22"/>
    </location>
</feature>
<dbReference type="HOGENOM" id="CLU_1732167_0_0_1"/>
<keyword evidence="3" id="KW-1185">Reference proteome</keyword>
<gene>
    <name evidence="2" type="ORF">PILCRDRAFT_254128</name>
</gene>
<dbReference type="EMBL" id="KN832977">
    <property type="protein sequence ID" value="KIM88336.1"/>
    <property type="molecule type" value="Genomic_DNA"/>
</dbReference>
<dbReference type="Proteomes" id="UP000054166">
    <property type="component" value="Unassembled WGS sequence"/>
</dbReference>
<protein>
    <recommendedName>
        <fullName evidence="4">Ricin B lectin domain-containing protein</fullName>
    </recommendedName>
</protein>
<dbReference type="InParanoid" id="A0A0C3GCG6"/>
<accession>A0A0C3GCG6</accession>
<feature type="chain" id="PRO_5002164538" description="Ricin B lectin domain-containing protein" evidence="1">
    <location>
        <begin position="23"/>
        <end position="151"/>
    </location>
</feature>
<sequence length="151" mass="16424">MMLAKFITLCICALLRTNNAAAQLDFGVYKITNRASQSSLCSHEVGGPIYVSMQGHSCARDLWELTPGYEHGLYTITNIGLNSSIRASNTLGAHVIPSNDKTLFAISSNEGHGHIIKYPNIDLVWTVVPTVMSRGDVSPTTLARIAIYMVL</sequence>